<organism evidence="1 2">
    <name type="scientific">Protopolystoma xenopodis</name>
    <dbReference type="NCBI Taxonomy" id="117903"/>
    <lineage>
        <taxon>Eukaryota</taxon>
        <taxon>Metazoa</taxon>
        <taxon>Spiralia</taxon>
        <taxon>Lophotrochozoa</taxon>
        <taxon>Platyhelminthes</taxon>
        <taxon>Monogenea</taxon>
        <taxon>Polyopisthocotylea</taxon>
        <taxon>Polystomatidea</taxon>
        <taxon>Polystomatidae</taxon>
        <taxon>Protopolystoma</taxon>
    </lineage>
</organism>
<feature type="non-terminal residue" evidence="1">
    <location>
        <position position="126"/>
    </location>
</feature>
<reference evidence="1" key="1">
    <citation type="submission" date="2018-11" db="EMBL/GenBank/DDBJ databases">
        <authorList>
            <consortium name="Pathogen Informatics"/>
        </authorList>
    </citation>
    <scope>NUCLEOTIDE SEQUENCE</scope>
</reference>
<proteinExistence type="predicted"/>
<dbReference type="Proteomes" id="UP000784294">
    <property type="component" value="Unassembled WGS sequence"/>
</dbReference>
<dbReference type="AlphaFoldDB" id="A0A448XA80"/>
<dbReference type="OrthoDB" id="10253982at2759"/>
<evidence type="ECO:0000313" key="2">
    <source>
        <dbReference type="Proteomes" id="UP000784294"/>
    </source>
</evidence>
<gene>
    <name evidence="1" type="ORF">PXEA_LOCUS25562</name>
</gene>
<comment type="caution">
    <text evidence="1">The sequence shown here is derived from an EMBL/GenBank/DDBJ whole genome shotgun (WGS) entry which is preliminary data.</text>
</comment>
<sequence length="126" mass="13512">MSDSLSLVNGSKSAELPINGEATDNSFSPGYGLDSTLFRWVLCGQLDAGPRSPAYQICRDGYPTDDSLARLRTVRTLSIASSPPPGMNAPLDILAGFDSIDKTSENFFNAHRSSPNNAKPFVSTKK</sequence>
<keyword evidence="2" id="KW-1185">Reference proteome</keyword>
<protein>
    <submittedName>
        <fullName evidence="1">Uncharacterized protein</fullName>
    </submittedName>
</protein>
<evidence type="ECO:0000313" key="1">
    <source>
        <dbReference type="EMBL" id="VEL32122.1"/>
    </source>
</evidence>
<dbReference type="EMBL" id="CAAALY010130542">
    <property type="protein sequence ID" value="VEL32122.1"/>
    <property type="molecule type" value="Genomic_DNA"/>
</dbReference>
<name>A0A448XA80_9PLAT</name>
<accession>A0A448XA80</accession>